<organism evidence="1 2">
    <name type="scientific">Penicillium decumbens</name>
    <dbReference type="NCBI Taxonomy" id="69771"/>
    <lineage>
        <taxon>Eukaryota</taxon>
        <taxon>Fungi</taxon>
        <taxon>Dikarya</taxon>
        <taxon>Ascomycota</taxon>
        <taxon>Pezizomycotina</taxon>
        <taxon>Eurotiomycetes</taxon>
        <taxon>Eurotiomycetidae</taxon>
        <taxon>Eurotiales</taxon>
        <taxon>Aspergillaceae</taxon>
        <taxon>Penicillium</taxon>
    </lineage>
</organism>
<evidence type="ECO:0008006" key="3">
    <source>
        <dbReference type="Google" id="ProtNLM"/>
    </source>
</evidence>
<name>A0A1V6PM05_PENDC</name>
<dbReference type="InterPro" id="IPR016181">
    <property type="entry name" value="Acyl_CoA_acyltransferase"/>
</dbReference>
<accession>A0A1V6PM05</accession>
<dbReference type="PANTHER" id="PTHR42791">
    <property type="entry name" value="GNAT FAMILY ACETYLTRANSFERASE"/>
    <property type="match status" value="1"/>
</dbReference>
<dbReference type="InterPro" id="IPR052523">
    <property type="entry name" value="Trichothecene_AcTrans"/>
</dbReference>
<dbReference type="SUPFAM" id="SSF55729">
    <property type="entry name" value="Acyl-CoA N-acyltransferases (Nat)"/>
    <property type="match status" value="1"/>
</dbReference>
<protein>
    <recommendedName>
        <fullName evidence="3">N-acetyltransferase domain-containing protein</fullName>
    </recommendedName>
</protein>
<dbReference type="OMA" id="QYYYVFS"/>
<comment type="caution">
    <text evidence="1">The sequence shown here is derived from an EMBL/GenBank/DDBJ whole genome shotgun (WGS) entry which is preliminary data.</text>
</comment>
<dbReference type="EMBL" id="MDYL01000002">
    <property type="protein sequence ID" value="OQD77767.1"/>
    <property type="molecule type" value="Genomic_DNA"/>
</dbReference>
<gene>
    <name evidence="1" type="ORF">PENDEC_c002G00904</name>
</gene>
<keyword evidence="2" id="KW-1185">Reference proteome</keyword>
<dbReference type="AlphaFoldDB" id="A0A1V6PM05"/>
<reference evidence="2" key="1">
    <citation type="journal article" date="2017" name="Nat. Microbiol.">
        <title>Global analysis of biosynthetic gene clusters reveals vast potential of secondary metabolite production in Penicillium species.</title>
        <authorList>
            <person name="Nielsen J.C."/>
            <person name="Grijseels S."/>
            <person name="Prigent S."/>
            <person name="Ji B."/>
            <person name="Dainat J."/>
            <person name="Nielsen K.F."/>
            <person name="Frisvad J.C."/>
            <person name="Workman M."/>
            <person name="Nielsen J."/>
        </authorList>
    </citation>
    <scope>NUCLEOTIDE SEQUENCE [LARGE SCALE GENOMIC DNA]</scope>
    <source>
        <strain evidence="2">IBT 11843</strain>
    </source>
</reference>
<evidence type="ECO:0000313" key="2">
    <source>
        <dbReference type="Proteomes" id="UP000191522"/>
    </source>
</evidence>
<evidence type="ECO:0000313" key="1">
    <source>
        <dbReference type="EMBL" id="OQD77767.1"/>
    </source>
</evidence>
<sequence>MPQASVPLTHGKYDKLDSVAALNGRVFDNDPVIAYMLLDMSREERLQYLPSYWYRLARSALMNNALITEADGWKAASIVIPPGRYVDNVWTLMCSGFLCILWKIGFSGLKRLWTEFSGMTDNAKRKGLGGQKRYYYVFSIGTESEHRGKGENYPSPSNAQLADHQIGLAKAIMHYHQEKAKSENLPIWLEATTESSRHLYLSMGFQEVEQITLGKGKVDAEATVRPGGPGVTLYAMVWWPKSASVGSPGPSIEAP</sequence>
<dbReference type="Proteomes" id="UP000191522">
    <property type="component" value="Unassembled WGS sequence"/>
</dbReference>
<dbReference type="OrthoDB" id="410198at2759"/>
<dbReference type="Gene3D" id="3.40.630.30">
    <property type="match status" value="2"/>
</dbReference>
<dbReference type="STRING" id="69771.A0A1V6PM05"/>
<dbReference type="PANTHER" id="PTHR42791:SF1">
    <property type="entry name" value="N-ACETYLTRANSFERASE DOMAIN-CONTAINING PROTEIN"/>
    <property type="match status" value="1"/>
</dbReference>
<proteinExistence type="predicted"/>